<feature type="domain" description="GmrSD restriction endonucleases C-terminal" evidence="2">
    <location>
        <begin position="465"/>
        <end position="602"/>
    </location>
</feature>
<dbReference type="Pfam" id="PF07510">
    <property type="entry name" value="GmrSD_C"/>
    <property type="match status" value="1"/>
</dbReference>
<dbReference type="InterPro" id="IPR004919">
    <property type="entry name" value="GmrSD_N"/>
</dbReference>
<keyword evidence="4" id="KW-1185">Reference proteome</keyword>
<comment type="caution">
    <text evidence="3">The sequence shown here is derived from an EMBL/GenBank/DDBJ whole genome shotgun (WGS) entry which is preliminary data.</text>
</comment>
<name>A0A562BCS0_9BURK</name>
<evidence type="ECO:0000313" key="3">
    <source>
        <dbReference type="EMBL" id="TWG82720.1"/>
    </source>
</evidence>
<reference evidence="3 4" key="1">
    <citation type="submission" date="2019-07" db="EMBL/GenBank/DDBJ databases">
        <title>Genome sequencing of lignin-degrading bacterial isolates.</title>
        <authorList>
            <person name="Gladden J."/>
        </authorList>
    </citation>
    <scope>NUCLEOTIDE SEQUENCE [LARGE SCALE GENOMIC DNA]</scope>
    <source>
        <strain evidence="3 4">J11</strain>
    </source>
</reference>
<dbReference type="InterPro" id="IPR011089">
    <property type="entry name" value="GmrSD_C"/>
</dbReference>
<sequence length="663" mass="75422">MAFDSAALTTVGEVSRGNRLVVPEFQRGYAWVEEQWRSLWDDALNVVRRGHAQHYAGAIMLSPGGDESGVSELIDGQQRLTSISLMLKALRGVGFPVEFRRNEALQTYFDYYALGREHMAPRLADHRSFYARNMERAAEYFKRRAAETSPEEREGLVMALLERFKLFVLVIQPEFDIHVAFETINNRGKPLSTLEKLKNRLIYLAANAADKEAGRNAAAEVHQCWKGIYTWLGKGASLLSDEEFLRAHSLGWFRHERRAEWLGTQLFEEEFSSYREVSPRDITTYVRSLENAAVCWYYLNEPTHLPAEVCRQLVALERTPAATSRPLLLWALIRISHDVPQFTMDPSRDTSWCEPFQRLAFEAERLSVLVVLANDKQSNVGQSDINRCAYALAHAGQPLYENLPDLVPPAPALEAVAFAADFVRALTSNVAPGTEQYIDPRFPWNGYFHGGRVRDVIADHLRKGDGFYNWQFGKLLIYQWEERLRGDRGRPERKSWEKFGWDDSVEHIYPQKPHRAWAEHVPLDGRSSEALKHAVTNSIGNLVLLSRSRNASLSNDPYCSVDGITGKSERYRTGSYSEVQVGMLCDKWTVAQIAARGIAMLRLAQRVWQFEVVPDTAKLTEWLPFLFGDMAERIQAGAATNGRAVDGRALQHWVDRFEAGLPK</sequence>
<dbReference type="OrthoDB" id="3654724at2"/>
<accession>A0A562BCS0</accession>
<dbReference type="PANTHER" id="PTHR35149">
    <property type="entry name" value="SLL5132 PROTEIN"/>
    <property type="match status" value="1"/>
</dbReference>
<organism evidence="3 4">
    <name type="scientific">Cupriavidus gilardii J11</name>
    <dbReference type="NCBI Taxonomy" id="936133"/>
    <lineage>
        <taxon>Bacteria</taxon>
        <taxon>Pseudomonadati</taxon>
        <taxon>Pseudomonadota</taxon>
        <taxon>Betaproteobacteria</taxon>
        <taxon>Burkholderiales</taxon>
        <taxon>Burkholderiaceae</taxon>
        <taxon>Cupriavidus</taxon>
    </lineage>
</organism>
<protein>
    <recommendedName>
        <fullName evidence="5">DUF262 domain-containing protein</fullName>
    </recommendedName>
</protein>
<evidence type="ECO:0000259" key="1">
    <source>
        <dbReference type="Pfam" id="PF03235"/>
    </source>
</evidence>
<evidence type="ECO:0000313" key="4">
    <source>
        <dbReference type="Proteomes" id="UP000318141"/>
    </source>
</evidence>
<dbReference type="AlphaFoldDB" id="A0A562BCS0"/>
<evidence type="ECO:0000259" key="2">
    <source>
        <dbReference type="Pfam" id="PF07510"/>
    </source>
</evidence>
<dbReference type="Proteomes" id="UP000318141">
    <property type="component" value="Unassembled WGS sequence"/>
</dbReference>
<dbReference type="EMBL" id="VLJN01000028">
    <property type="protein sequence ID" value="TWG82720.1"/>
    <property type="molecule type" value="Genomic_DNA"/>
</dbReference>
<dbReference type="PANTHER" id="PTHR35149:SF1">
    <property type="entry name" value="DUF5655 DOMAIN-CONTAINING PROTEIN"/>
    <property type="match status" value="1"/>
</dbReference>
<proteinExistence type="predicted"/>
<feature type="domain" description="GmrSD restriction endonucleases N-terminal" evidence="1">
    <location>
        <begin position="17"/>
        <end position="201"/>
    </location>
</feature>
<dbReference type="Pfam" id="PF03235">
    <property type="entry name" value="GmrSD_N"/>
    <property type="match status" value="1"/>
</dbReference>
<evidence type="ECO:0008006" key="5">
    <source>
        <dbReference type="Google" id="ProtNLM"/>
    </source>
</evidence>
<gene>
    <name evidence="3" type="ORF">L602_003400000040</name>
</gene>